<sequence length="60" mass="5831">MNARTSGQAFRFNATPAHGARALSGSAPAAACSPSFTVFPLGTGTSAPPVIAAGGNTPWG</sequence>
<reference evidence="2" key="1">
    <citation type="journal article" date="2019" name="Int. J. Syst. Evol. Microbiol.">
        <title>The Global Catalogue of Microorganisms (GCM) 10K type strain sequencing project: providing services to taxonomists for standard genome sequencing and annotation.</title>
        <authorList>
            <consortium name="The Broad Institute Genomics Platform"/>
            <consortium name="The Broad Institute Genome Sequencing Center for Infectious Disease"/>
            <person name="Wu L."/>
            <person name="Ma J."/>
        </authorList>
    </citation>
    <scope>NUCLEOTIDE SEQUENCE [LARGE SCALE GENOMIC DNA]</scope>
    <source>
        <strain evidence="2">JCM 16908</strain>
    </source>
</reference>
<evidence type="ECO:0000313" key="1">
    <source>
        <dbReference type="EMBL" id="GAA3846491.1"/>
    </source>
</evidence>
<proteinExistence type="predicted"/>
<dbReference type="Proteomes" id="UP001500888">
    <property type="component" value="Unassembled WGS sequence"/>
</dbReference>
<organism evidence="1 2">
    <name type="scientific">Sphaerisporangium flaviroseum</name>
    <dbReference type="NCBI Taxonomy" id="509199"/>
    <lineage>
        <taxon>Bacteria</taxon>
        <taxon>Bacillati</taxon>
        <taxon>Actinomycetota</taxon>
        <taxon>Actinomycetes</taxon>
        <taxon>Streptosporangiales</taxon>
        <taxon>Streptosporangiaceae</taxon>
        <taxon>Sphaerisporangium</taxon>
    </lineage>
</organism>
<evidence type="ECO:0000313" key="2">
    <source>
        <dbReference type="Proteomes" id="UP001500888"/>
    </source>
</evidence>
<dbReference type="EMBL" id="BAAAZR010000063">
    <property type="protein sequence ID" value="GAA3846491.1"/>
    <property type="molecule type" value="Genomic_DNA"/>
</dbReference>
<accession>A0ABP7JK69</accession>
<protein>
    <submittedName>
        <fullName evidence="1">Uncharacterized protein</fullName>
    </submittedName>
</protein>
<comment type="caution">
    <text evidence="1">The sequence shown here is derived from an EMBL/GenBank/DDBJ whole genome shotgun (WGS) entry which is preliminary data.</text>
</comment>
<gene>
    <name evidence="1" type="ORF">GCM10022226_82580</name>
</gene>
<keyword evidence="2" id="KW-1185">Reference proteome</keyword>
<name>A0ABP7JK69_9ACTN</name>